<dbReference type="SMART" id="SM00409">
    <property type="entry name" value="IG"/>
    <property type="match status" value="1"/>
</dbReference>
<dbReference type="GO" id="GO:1903037">
    <property type="term" value="P:regulation of leukocyte cell-cell adhesion"/>
    <property type="evidence" value="ECO:0007669"/>
    <property type="project" value="UniProtKB-ARBA"/>
</dbReference>
<evidence type="ECO:0000313" key="6">
    <source>
        <dbReference type="Ensembl" id="ENSGACP00000064579.1"/>
    </source>
</evidence>
<reference evidence="6 7" key="1">
    <citation type="journal article" date="2021" name="G3 (Bethesda)">
        <title>Improved contiguity of the threespine stickleback genome using long-read sequencing.</title>
        <authorList>
            <person name="Nath S."/>
            <person name="Shaw D.E."/>
            <person name="White M.A."/>
        </authorList>
    </citation>
    <scope>NUCLEOTIDE SEQUENCE [LARGE SCALE GENOMIC DNA]</scope>
    <source>
        <strain evidence="6 7">Lake Benthic</strain>
    </source>
</reference>
<proteinExistence type="predicted"/>
<keyword evidence="2 4" id="KW-0472">Membrane</keyword>
<reference evidence="6" key="2">
    <citation type="submission" date="2025-08" db="UniProtKB">
        <authorList>
            <consortium name="Ensembl"/>
        </authorList>
    </citation>
    <scope>IDENTIFICATION</scope>
</reference>
<dbReference type="Pfam" id="PF07686">
    <property type="entry name" value="V-set"/>
    <property type="match status" value="1"/>
</dbReference>
<dbReference type="GO" id="GO:0009897">
    <property type="term" value="C:external side of plasma membrane"/>
    <property type="evidence" value="ECO:0007669"/>
    <property type="project" value="TreeGrafter"/>
</dbReference>
<evidence type="ECO:0000256" key="3">
    <source>
        <dbReference type="ARBA" id="ARBA00023319"/>
    </source>
</evidence>
<dbReference type="GO" id="GO:0005102">
    <property type="term" value="F:signaling receptor binding"/>
    <property type="evidence" value="ECO:0007669"/>
    <property type="project" value="TreeGrafter"/>
</dbReference>
<evidence type="ECO:0000259" key="5">
    <source>
        <dbReference type="PROSITE" id="PS50835"/>
    </source>
</evidence>
<accession>A0AAQ4RLQ6</accession>
<dbReference type="InterPro" id="IPR050504">
    <property type="entry name" value="IgSF_BTN/MOG"/>
</dbReference>
<keyword evidence="7" id="KW-1185">Reference proteome</keyword>
<dbReference type="InterPro" id="IPR013783">
    <property type="entry name" value="Ig-like_fold"/>
</dbReference>
<protein>
    <recommendedName>
        <fullName evidence="5">Ig-like domain-containing protein</fullName>
    </recommendedName>
</protein>
<dbReference type="Ensembl" id="ENSGACT00000059102.1">
    <property type="protein sequence ID" value="ENSGACP00000064579.1"/>
    <property type="gene ID" value="ENSGACG00000018565.2"/>
</dbReference>
<dbReference type="GO" id="GO:0050852">
    <property type="term" value="P:T cell receptor signaling pathway"/>
    <property type="evidence" value="ECO:0007669"/>
    <property type="project" value="TreeGrafter"/>
</dbReference>
<feature type="transmembrane region" description="Helical" evidence="4">
    <location>
        <begin position="149"/>
        <end position="177"/>
    </location>
</feature>
<dbReference type="InterPro" id="IPR007110">
    <property type="entry name" value="Ig-like_dom"/>
</dbReference>
<dbReference type="GO" id="GO:0001817">
    <property type="term" value="P:regulation of cytokine production"/>
    <property type="evidence" value="ECO:0007669"/>
    <property type="project" value="TreeGrafter"/>
</dbReference>
<dbReference type="GO" id="GO:0050863">
    <property type="term" value="P:regulation of T cell activation"/>
    <property type="evidence" value="ECO:0007669"/>
    <property type="project" value="UniProtKB-ARBA"/>
</dbReference>
<evidence type="ECO:0000256" key="2">
    <source>
        <dbReference type="ARBA" id="ARBA00023136"/>
    </source>
</evidence>
<keyword evidence="4" id="KW-0812">Transmembrane</keyword>
<feature type="domain" description="Ig-like" evidence="5">
    <location>
        <begin position="20"/>
        <end position="127"/>
    </location>
</feature>
<comment type="subcellular location">
    <subcellularLocation>
        <location evidence="1">Membrane</location>
    </subcellularLocation>
</comment>
<evidence type="ECO:0000256" key="4">
    <source>
        <dbReference type="SAM" id="Phobius"/>
    </source>
</evidence>
<dbReference type="Gene3D" id="2.60.40.10">
    <property type="entry name" value="Immunoglobulins"/>
    <property type="match status" value="1"/>
</dbReference>
<dbReference type="SUPFAM" id="SSF48726">
    <property type="entry name" value="Immunoglobulin"/>
    <property type="match status" value="1"/>
</dbReference>
<name>A0AAQ4RLQ6_GASAC</name>
<organism evidence="6 7">
    <name type="scientific">Gasterosteus aculeatus aculeatus</name>
    <name type="common">three-spined stickleback</name>
    <dbReference type="NCBI Taxonomy" id="481459"/>
    <lineage>
        <taxon>Eukaryota</taxon>
        <taxon>Metazoa</taxon>
        <taxon>Chordata</taxon>
        <taxon>Craniata</taxon>
        <taxon>Vertebrata</taxon>
        <taxon>Euteleostomi</taxon>
        <taxon>Actinopterygii</taxon>
        <taxon>Neopterygii</taxon>
        <taxon>Teleostei</taxon>
        <taxon>Neoteleostei</taxon>
        <taxon>Acanthomorphata</taxon>
        <taxon>Eupercaria</taxon>
        <taxon>Perciformes</taxon>
        <taxon>Cottioidei</taxon>
        <taxon>Gasterosteales</taxon>
        <taxon>Gasterosteidae</taxon>
        <taxon>Gasterosteus</taxon>
    </lineage>
</organism>
<dbReference type="InterPro" id="IPR036179">
    <property type="entry name" value="Ig-like_dom_sf"/>
</dbReference>
<dbReference type="InterPro" id="IPR013106">
    <property type="entry name" value="Ig_V-set"/>
</dbReference>
<keyword evidence="3" id="KW-0393">Immunoglobulin domain</keyword>
<dbReference type="GeneTree" id="ENSGT00940000174075"/>
<dbReference type="AlphaFoldDB" id="A0AAQ4RLQ6"/>
<dbReference type="InterPro" id="IPR003599">
    <property type="entry name" value="Ig_sub"/>
</dbReference>
<feature type="transmembrane region" description="Helical" evidence="4">
    <location>
        <begin position="197"/>
        <end position="219"/>
    </location>
</feature>
<dbReference type="PANTHER" id="PTHR24100:SF151">
    <property type="entry name" value="ICOS LIGAND"/>
    <property type="match status" value="1"/>
</dbReference>
<sequence length="233" mass="25040">MAPVGDSQPQGLSLPGHYGPLLVGPSQPVVASPGADAVLPCRLQPAFDVVSLTLEWSMADLKPDPADPLSRVGYVHLYRGGSEVPDMKIQAFAGRTELLADALKDGDVSLRIKRVTAADQGRYRCHIPKLPGPLKELVVELLVGERGRLYLGTLISGAFCVLLVLLVLGVLLVPGVLGGAVTCSLKRLRDNVREANVYILLVVLTRFFCNLTSFIVPTASRVRRRCNRPARGG</sequence>
<dbReference type="PROSITE" id="PS50835">
    <property type="entry name" value="IG_LIKE"/>
    <property type="match status" value="1"/>
</dbReference>
<reference evidence="6" key="3">
    <citation type="submission" date="2025-09" db="UniProtKB">
        <authorList>
            <consortium name="Ensembl"/>
        </authorList>
    </citation>
    <scope>IDENTIFICATION</scope>
</reference>
<keyword evidence="4" id="KW-1133">Transmembrane helix</keyword>
<evidence type="ECO:0000256" key="1">
    <source>
        <dbReference type="ARBA" id="ARBA00004370"/>
    </source>
</evidence>
<dbReference type="PANTHER" id="PTHR24100">
    <property type="entry name" value="BUTYROPHILIN"/>
    <property type="match status" value="1"/>
</dbReference>
<evidence type="ECO:0000313" key="7">
    <source>
        <dbReference type="Proteomes" id="UP000007635"/>
    </source>
</evidence>
<dbReference type="Proteomes" id="UP000007635">
    <property type="component" value="Chromosome VII"/>
</dbReference>